<keyword evidence="2" id="KW-0732">Signal</keyword>
<keyword evidence="1" id="KW-1133">Transmembrane helix</keyword>
<dbReference type="AlphaFoldDB" id="A0AAJ4LVE2"/>
<feature type="chain" id="PRO_5042564365" description="Conjugal transfer protein" evidence="2">
    <location>
        <begin position="19"/>
        <end position="102"/>
    </location>
</feature>
<name>A0AAJ4LVE2_9VIBR</name>
<feature type="transmembrane region" description="Helical" evidence="1">
    <location>
        <begin position="34"/>
        <end position="53"/>
    </location>
</feature>
<reference evidence="3 4" key="1">
    <citation type="submission" date="2020-11" db="EMBL/GenBank/DDBJ databases">
        <title>Complete and Circularized Genome Assembly of a human isolate of Vibrio navarrensis biotype pommerensis with MiSeq and MinION Sequence Data.</title>
        <authorList>
            <person name="Schwartz K."/>
            <person name="Borowiak M."/>
            <person name="Deneke C."/>
            <person name="Balau V."/>
            <person name="Metelmann C."/>
            <person name="Strauch E."/>
        </authorList>
    </citation>
    <scope>NUCLEOTIDE SEQUENCE [LARGE SCALE GENOMIC DNA]</scope>
    <source>
        <strain evidence="3 4">20-VB00237</strain>
    </source>
</reference>
<proteinExistence type="predicted"/>
<keyword evidence="1" id="KW-0472">Membrane</keyword>
<dbReference type="Proteomes" id="UP000594435">
    <property type="component" value="Chromosome 1"/>
</dbReference>
<evidence type="ECO:0000313" key="4">
    <source>
        <dbReference type="Proteomes" id="UP000594435"/>
    </source>
</evidence>
<keyword evidence="1" id="KW-0812">Transmembrane</keyword>
<dbReference type="EMBL" id="CP065217">
    <property type="protein sequence ID" value="QPL54803.1"/>
    <property type="molecule type" value="Genomic_DNA"/>
</dbReference>
<evidence type="ECO:0000313" key="3">
    <source>
        <dbReference type="EMBL" id="QPL54803.1"/>
    </source>
</evidence>
<feature type="signal peptide" evidence="2">
    <location>
        <begin position="1"/>
        <end position="18"/>
    </location>
</feature>
<organism evidence="3 4">
    <name type="scientific">Vibrio navarrensis</name>
    <dbReference type="NCBI Taxonomy" id="29495"/>
    <lineage>
        <taxon>Bacteria</taxon>
        <taxon>Pseudomonadati</taxon>
        <taxon>Pseudomonadota</taxon>
        <taxon>Gammaproteobacteria</taxon>
        <taxon>Vibrionales</taxon>
        <taxon>Vibrionaceae</taxon>
        <taxon>Vibrio</taxon>
    </lineage>
</organism>
<evidence type="ECO:0008006" key="5">
    <source>
        <dbReference type="Google" id="ProtNLM"/>
    </source>
</evidence>
<accession>A0AAJ4LVE2</accession>
<evidence type="ECO:0000256" key="1">
    <source>
        <dbReference type="SAM" id="Phobius"/>
    </source>
</evidence>
<sequence>MKLFIAFCTLLLPCVVQASTLESPPLYDFIVSVLGPQGVSAVAVFCVVGYLWAMVRQMINPEQLSKLPKWLIDLLEFFAANKGYAKNLEHHDPQFIKRIRPK</sequence>
<gene>
    <name evidence="3" type="ORF">I3X05_06680</name>
</gene>
<dbReference type="RefSeq" id="WP_337971047.1">
    <property type="nucleotide sequence ID" value="NZ_CP065217.1"/>
</dbReference>
<evidence type="ECO:0000256" key="2">
    <source>
        <dbReference type="SAM" id="SignalP"/>
    </source>
</evidence>
<protein>
    <recommendedName>
        <fullName evidence="5">Conjugal transfer protein</fullName>
    </recommendedName>
</protein>